<dbReference type="Proteomes" id="UP000308705">
    <property type="component" value="Unassembled WGS sequence"/>
</dbReference>
<evidence type="ECO:0000313" key="3">
    <source>
        <dbReference type="Proteomes" id="UP000308705"/>
    </source>
</evidence>
<keyword evidence="1" id="KW-0472">Membrane</keyword>
<reference evidence="2 3" key="1">
    <citation type="submission" date="2019-04" db="EMBL/GenBank/DDBJ databases">
        <title>Herbidospora sp. NEAU-GS14.nov., a novel actinomycete isolated from soil.</title>
        <authorList>
            <person name="Han L."/>
        </authorList>
    </citation>
    <scope>NUCLEOTIDE SEQUENCE [LARGE SCALE GENOMIC DNA]</scope>
    <source>
        <strain evidence="2 3">NEAU-GS14</strain>
    </source>
</reference>
<evidence type="ECO:0000313" key="2">
    <source>
        <dbReference type="EMBL" id="TKK86747.1"/>
    </source>
</evidence>
<feature type="transmembrane region" description="Helical" evidence="1">
    <location>
        <begin position="153"/>
        <end position="173"/>
    </location>
</feature>
<proteinExistence type="predicted"/>
<feature type="transmembrane region" description="Helical" evidence="1">
    <location>
        <begin position="7"/>
        <end position="26"/>
    </location>
</feature>
<dbReference type="OrthoDB" id="3217869at2"/>
<dbReference type="RefSeq" id="WP_137248600.1">
    <property type="nucleotide sequence ID" value="NZ_SZQA01000019.1"/>
</dbReference>
<feature type="transmembrane region" description="Helical" evidence="1">
    <location>
        <begin position="127"/>
        <end position="146"/>
    </location>
</feature>
<dbReference type="EMBL" id="SZQA01000019">
    <property type="protein sequence ID" value="TKK86747.1"/>
    <property type="molecule type" value="Genomic_DNA"/>
</dbReference>
<evidence type="ECO:0008006" key="4">
    <source>
        <dbReference type="Google" id="ProtNLM"/>
    </source>
</evidence>
<protein>
    <recommendedName>
        <fullName evidence="4">ABC transporter permease</fullName>
    </recommendedName>
</protein>
<sequence length="302" mass="29935">MKRLIPAVVLATLIGMFFVGSFVGALHSPEPHDVPVAVVGPPQAAAQMGGKLAGKFEITAYADEAAARAALADREVEAVVLPQQQKLVVASAAGRAASTVITSVFTHAAPLTVEDAHPLPPGDQGGIAGMFFVLGLVIPGIAIGVAAAKERPLAGIGAVVLAGVTIGLANAWLGDVVFGALPGAFLGLAGVSAAIVITLGLVVAGLVRLIGTPGAGLAGLLFVLIGVPASGGPLGARFIPEWYAAVGHVLPVGQGSAAIRNVVFFDGAALGLPLLVLAGWAVVGLTLTLSAASQVKRASFAE</sequence>
<dbReference type="AlphaFoldDB" id="A0A4U3MFN5"/>
<comment type="caution">
    <text evidence="2">The sequence shown here is derived from an EMBL/GenBank/DDBJ whole genome shotgun (WGS) entry which is preliminary data.</text>
</comment>
<organism evidence="2 3">
    <name type="scientific">Herbidospora galbida</name>
    <dbReference type="NCBI Taxonomy" id="2575442"/>
    <lineage>
        <taxon>Bacteria</taxon>
        <taxon>Bacillati</taxon>
        <taxon>Actinomycetota</taxon>
        <taxon>Actinomycetes</taxon>
        <taxon>Streptosporangiales</taxon>
        <taxon>Streptosporangiaceae</taxon>
        <taxon>Herbidospora</taxon>
    </lineage>
</organism>
<accession>A0A4U3MFN5</accession>
<keyword evidence="1" id="KW-1133">Transmembrane helix</keyword>
<feature type="transmembrane region" description="Helical" evidence="1">
    <location>
        <begin position="214"/>
        <end position="234"/>
    </location>
</feature>
<feature type="transmembrane region" description="Helical" evidence="1">
    <location>
        <begin position="270"/>
        <end position="292"/>
    </location>
</feature>
<evidence type="ECO:0000256" key="1">
    <source>
        <dbReference type="SAM" id="Phobius"/>
    </source>
</evidence>
<feature type="transmembrane region" description="Helical" evidence="1">
    <location>
        <begin position="185"/>
        <end position="207"/>
    </location>
</feature>
<keyword evidence="1" id="KW-0812">Transmembrane</keyword>
<gene>
    <name evidence="2" type="ORF">FDA94_20000</name>
</gene>
<name>A0A4U3MFN5_9ACTN</name>
<keyword evidence="3" id="KW-1185">Reference proteome</keyword>